<dbReference type="EMBL" id="JAKQYM010000014">
    <property type="protein sequence ID" value="MCI2230276.1"/>
    <property type="molecule type" value="Genomic_DNA"/>
</dbReference>
<dbReference type="Proteomes" id="UP001139369">
    <property type="component" value="Unassembled WGS sequence"/>
</dbReference>
<dbReference type="AlphaFoldDB" id="A0A9X2AKA8"/>
<proteinExistence type="predicted"/>
<sequence length="339" mass="39676">MKKLLIIIVSITISSNLFAQKEIINKNSYLEKIKELRKINFYNLNDIQEITSDCGAFFNKKTNTLSTENECRGKLWMENLRDLNTPYEFEMTFTPLSNYDPQKNTHLVQIFLGNSPSGFTWIGFNKSGEVLISVRNQEGWTDKLKVIKTDKINFNKENHIKFIHFPDGIFYVELNSYSRWSYDLPLASQKIPLIGLSNRISFYSDIKLSQLDLNLYHKEDEFITKMQNLTANMQADRLLEIESDMERIKFRNSMKMLFDSPCYGNCKNGYGIYDYSNGMQYAGYWENEKYQGKGILYNDGIMYYKGSFEKGEMNGYGEVYKDGETIYKGQWKNGKPENK</sequence>
<gene>
    <name evidence="2" type="ORF">MC378_13945</name>
</gene>
<accession>A0A9X2AKA8</accession>
<protein>
    <submittedName>
        <fullName evidence="2">Uncharacterized protein</fullName>
    </submittedName>
</protein>
<evidence type="ECO:0000313" key="2">
    <source>
        <dbReference type="EMBL" id="MCI2230276.1"/>
    </source>
</evidence>
<reference evidence="2" key="1">
    <citation type="submission" date="2022-02" db="EMBL/GenBank/DDBJ databases">
        <title>Polaribacter sp. MSW13, isolated from seawater.</title>
        <authorList>
            <person name="Kristyanto S."/>
            <person name="Jung J."/>
            <person name="Jeon C.O."/>
        </authorList>
    </citation>
    <scope>NUCLEOTIDE SEQUENCE</scope>
    <source>
        <strain evidence="2">MSW13</strain>
    </source>
</reference>
<organism evidence="2 3">
    <name type="scientific">Polaribacter marinus</name>
    <dbReference type="NCBI Taxonomy" id="2916838"/>
    <lineage>
        <taxon>Bacteria</taxon>
        <taxon>Pseudomonadati</taxon>
        <taxon>Bacteroidota</taxon>
        <taxon>Flavobacteriia</taxon>
        <taxon>Flavobacteriales</taxon>
        <taxon>Flavobacteriaceae</taxon>
    </lineage>
</organism>
<dbReference type="RefSeq" id="WP_242179386.1">
    <property type="nucleotide sequence ID" value="NZ_JAKQYM010000014.1"/>
</dbReference>
<evidence type="ECO:0000313" key="3">
    <source>
        <dbReference type="Proteomes" id="UP001139369"/>
    </source>
</evidence>
<comment type="caution">
    <text evidence="2">The sequence shown here is derived from an EMBL/GenBank/DDBJ whole genome shotgun (WGS) entry which is preliminary data.</text>
</comment>
<keyword evidence="1" id="KW-0677">Repeat</keyword>
<dbReference type="PANTHER" id="PTHR23084">
    <property type="entry name" value="PHOSPHATIDYLINOSITOL-4-PHOSPHATE 5-KINASE RELATED"/>
    <property type="match status" value="1"/>
</dbReference>
<dbReference type="Pfam" id="PF02493">
    <property type="entry name" value="MORN"/>
    <property type="match status" value="4"/>
</dbReference>
<dbReference type="InterPro" id="IPR003409">
    <property type="entry name" value="MORN"/>
</dbReference>
<evidence type="ECO:0000256" key="1">
    <source>
        <dbReference type="ARBA" id="ARBA00022737"/>
    </source>
</evidence>
<dbReference type="PANTHER" id="PTHR23084:SF263">
    <property type="entry name" value="MORN REPEAT-CONTAINING PROTEIN 1"/>
    <property type="match status" value="1"/>
</dbReference>
<keyword evidence="3" id="KW-1185">Reference proteome</keyword>
<name>A0A9X2AKA8_9FLAO</name>